<protein>
    <submittedName>
        <fullName evidence="4">Putative adhesin</fullName>
    </submittedName>
</protein>
<keyword evidence="2" id="KW-1133">Transmembrane helix</keyword>
<dbReference type="RefSeq" id="WP_074732543.1">
    <property type="nucleotide sequence ID" value="NZ_FNYK01000053.1"/>
</dbReference>
<keyword evidence="2" id="KW-0812">Transmembrane</keyword>
<reference evidence="5" key="1">
    <citation type="submission" date="2016-10" db="EMBL/GenBank/DDBJ databases">
        <authorList>
            <person name="Varghese N."/>
        </authorList>
    </citation>
    <scope>NUCLEOTIDE SEQUENCE [LARGE SCALE GENOMIC DNA]</scope>
    <source>
        <strain evidence="5">DSM 20406</strain>
    </source>
</reference>
<dbReference type="STRING" id="322505.SAMN04487836_12818"/>
<accession>A0A1H6W6X8</accession>
<dbReference type="InterPro" id="IPR025164">
    <property type="entry name" value="Toastrack_DUF4097"/>
</dbReference>
<feature type="transmembrane region" description="Helical" evidence="2">
    <location>
        <begin position="6"/>
        <end position="24"/>
    </location>
</feature>
<dbReference type="Pfam" id="PF13349">
    <property type="entry name" value="DUF4097"/>
    <property type="match status" value="1"/>
</dbReference>
<proteinExistence type="predicted"/>
<dbReference type="OrthoDB" id="2322703at2"/>
<evidence type="ECO:0000313" key="4">
    <source>
        <dbReference type="EMBL" id="SEJ08045.1"/>
    </source>
</evidence>
<evidence type="ECO:0000259" key="3">
    <source>
        <dbReference type="Pfam" id="PF13349"/>
    </source>
</evidence>
<dbReference type="AlphaFoldDB" id="A0A1H6W6X8"/>
<sequence length="254" mass="27428">MKRKHIISLVIIIVILIAALYYGATRYLDIAMDSGRFSISMNSPKQATTHKNLEAFSSINVKLSEADIELKSGNTFALYYHGKKDETPTASIKDGMLTIKEKQTHSYSHSHPELVITLPKNLNTLDHVSLVSSNGDITIDTINKLSINTLTMESSNGDLDLEQCIVKDLVATSSNGDVDIEDSSLTSSKLTSSNGDISVSLADNIANYTVSARTDSGDISIGDNDYDPGSIQVGHGSQKISAQTDNGDIDIEND</sequence>
<keyword evidence="5" id="KW-1185">Reference proteome</keyword>
<dbReference type="Proteomes" id="UP000183028">
    <property type="component" value="Unassembled WGS sequence"/>
</dbReference>
<evidence type="ECO:0000256" key="2">
    <source>
        <dbReference type="SAM" id="Phobius"/>
    </source>
</evidence>
<keyword evidence="2" id="KW-0472">Membrane</keyword>
<feature type="domain" description="DUF4097" evidence="3">
    <location>
        <begin position="57"/>
        <end position="221"/>
    </location>
</feature>
<gene>
    <name evidence="4" type="ORF">SAMN04487834_105313</name>
</gene>
<feature type="region of interest" description="Disordered" evidence="1">
    <location>
        <begin position="232"/>
        <end position="254"/>
    </location>
</feature>
<name>A0A1H6W6X8_9FIRM</name>
<dbReference type="EMBL" id="FNYK01000053">
    <property type="protein sequence ID" value="SEJ08045.1"/>
    <property type="molecule type" value="Genomic_DNA"/>
</dbReference>
<dbReference type="eggNOG" id="COG3595">
    <property type="taxonomic scope" value="Bacteria"/>
</dbReference>
<evidence type="ECO:0000313" key="5">
    <source>
        <dbReference type="Proteomes" id="UP000183028"/>
    </source>
</evidence>
<organism evidence="4 5">
    <name type="scientific">Sharpea azabuensis</name>
    <dbReference type="NCBI Taxonomy" id="322505"/>
    <lineage>
        <taxon>Bacteria</taxon>
        <taxon>Bacillati</taxon>
        <taxon>Bacillota</taxon>
        <taxon>Erysipelotrichia</taxon>
        <taxon>Erysipelotrichales</taxon>
        <taxon>Coprobacillaceae</taxon>
        <taxon>Sharpea</taxon>
    </lineage>
</organism>
<evidence type="ECO:0000256" key="1">
    <source>
        <dbReference type="SAM" id="MobiDB-lite"/>
    </source>
</evidence>